<dbReference type="EMBL" id="CP109135">
    <property type="protein sequence ID" value="WSD21269.1"/>
    <property type="molecule type" value="Genomic_DNA"/>
</dbReference>
<evidence type="ECO:0000313" key="3">
    <source>
        <dbReference type="Proteomes" id="UP001340816"/>
    </source>
</evidence>
<protein>
    <submittedName>
        <fullName evidence="2">Uncharacterized protein</fullName>
    </submittedName>
</protein>
<dbReference type="RefSeq" id="WP_326762806.1">
    <property type="nucleotide sequence ID" value="NZ_CP109135.1"/>
</dbReference>
<evidence type="ECO:0000256" key="1">
    <source>
        <dbReference type="SAM" id="Coils"/>
    </source>
</evidence>
<evidence type="ECO:0000313" key="2">
    <source>
        <dbReference type="EMBL" id="WSD21269.1"/>
    </source>
</evidence>
<organism evidence="2 3">
    <name type="scientific">Streptomyces phaeochromogenes</name>
    <dbReference type="NCBI Taxonomy" id="1923"/>
    <lineage>
        <taxon>Bacteria</taxon>
        <taxon>Bacillati</taxon>
        <taxon>Actinomycetota</taxon>
        <taxon>Actinomycetes</taxon>
        <taxon>Kitasatosporales</taxon>
        <taxon>Streptomycetaceae</taxon>
        <taxon>Streptomyces</taxon>
        <taxon>Streptomyces phaeochromogenes group</taxon>
    </lineage>
</organism>
<accession>A0ABZ1HRN6</accession>
<gene>
    <name evidence="2" type="ORF">OHB35_53040</name>
</gene>
<feature type="coiled-coil region" evidence="1">
    <location>
        <begin position="21"/>
        <end position="55"/>
    </location>
</feature>
<reference evidence="2 3" key="1">
    <citation type="submission" date="2022-10" db="EMBL/GenBank/DDBJ databases">
        <title>The complete genomes of actinobacterial strains from the NBC collection.</title>
        <authorList>
            <person name="Joergensen T.S."/>
            <person name="Alvarez Arevalo M."/>
            <person name="Sterndorff E.B."/>
            <person name="Faurdal D."/>
            <person name="Vuksanovic O."/>
            <person name="Mourched A.-S."/>
            <person name="Charusanti P."/>
            <person name="Shaw S."/>
            <person name="Blin K."/>
            <person name="Weber T."/>
        </authorList>
    </citation>
    <scope>NUCLEOTIDE SEQUENCE [LARGE SCALE GENOMIC DNA]</scope>
    <source>
        <strain evidence="2 3">NBC 01752</strain>
    </source>
</reference>
<name>A0ABZ1HRN6_STRPH</name>
<keyword evidence="3" id="KW-1185">Reference proteome</keyword>
<sequence length="152" mass="16917">MTLRRPGPDPSSARQPRRELLARIEARQAAAREEADRLREQITRLGEQLTAVEDRLERLAVTRQTVLEIVEDSDPGGPEPLPSAYRQILALFEDDEHGLRAKDICEALGAGTENRHVEGARAKLKRLVNRGILTEPEPGLFTMPRPATSPPT</sequence>
<proteinExistence type="predicted"/>
<dbReference type="Proteomes" id="UP001340816">
    <property type="component" value="Chromosome"/>
</dbReference>
<keyword evidence="1" id="KW-0175">Coiled coil</keyword>